<dbReference type="InterPro" id="IPR033896">
    <property type="entry name" value="MEF2-like_N"/>
</dbReference>
<dbReference type="PROSITE" id="PS50066">
    <property type="entry name" value="MADS_BOX_2"/>
    <property type="match status" value="1"/>
</dbReference>
<evidence type="ECO:0000256" key="1">
    <source>
        <dbReference type="ARBA" id="ARBA00004123"/>
    </source>
</evidence>
<dbReference type="EMBL" id="GISG01161711">
    <property type="protein sequence ID" value="MBA4649715.1"/>
    <property type="molecule type" value="Transcribed_RNA"/>
</dbReference>
<dbReference type="CDD" id="cd00265">
    <property type="entry name" value="MADS_MEF2_like"/>
    <property type="match status" value="1"/>
</dbReference>
<keyword evidence="4" id="KW-0804">Transcription</keyword>
<keyword evidence="5" id="KW-0539">Nucleus</keyword>
<keyword evidence="3" id="KW-0238">DNA-binding</keyword>
<evidence type="ECO:0008006" key="9">
    <source>
        <dbReference type="Google" id="ProtNLM"/>
    </source>
</evidence>
<evidence type="ECO:0000256" key="4">
    <source>
        <dbReference type="ARBA" id="ARBA00023163"/>
    </source>
</evidence>
<evidence type="ECO:0000313" key="8">
    <source>
        <dbReference type="EMBL" id="MBA4649715.1"/>
    </source>
</evidence>
<keyword evidence="2" id="KW-0805">Transcription regulation</keyword>
<dbReference type="SMART" id="SM00432">
    <property type="entry name" value="MADS"/>
    <property type="match status" value="1"/>
</dbReference>
<sequence length="235" mass="26485">MGRRKVEMKKIEDKTSRQVTFSKRKNGIMKKAHELCLLCDATVSLFLLSSSNKLHHYLTPGAQLKKIYDDYQKIKGIDIWTTHYEEMQEQKGNLLDINSMLRRQIRQRMGGDLEGMGIKELQILEQDMDKALDIIRAQKLHKIQAQTGTSRKKVKNLQQVHGDLLFNLEAKFQASHCCLAREDEEDYEGAHGNHVGGSGGNGCMYGSSSCNPNIMQFEGGGYGNASSAIHDLRLA</sequence>
<dbReference type="InterPro" id="IPR002487">
    <property type="entry name" value="TF_Kbox"/>
</dbReference>
<protein>
    <recommendedName>
        <fullName evidence="9">MADS-box domain-containing protein</fullName>
    </recommendedName>
</protein>
<dbReference type="GO" id="GO:0003700">
    <property type="term" value="F:DNA-binding transcription factor activity"/>
    <property type="evidence" value="ECO:0007669"/>
    <property type="project" value="InterPro"/>
</dbReference>
<comment type="subcellular location">
    <subcellularLocation>
        <location evidence="1">Nucleus</location>
    </subcellularLocation>
</comment>
<name>A0A7C8ZTS9_OPUST</name>
<evidence type="ECO:0000259" key="6">
    <source>
        <dbReference type="PROSITE" id="PS50066"/>
    </source>
</evidence>
<dbReference type="AlphaFoldDB" id="A0A7C8ZTS9"/>
<dbReference type="GO" id="GO:0000977">
    <property type="term" value="F:RNA polymerase II transcription regulatory region sequence-specific DNA binding"/>
    <property type="evidence" value="ECO:0007669"/>
    <property type="project" value="InterPro"/>
</dbReference>
<dbReference type="PROSITE" id="PS51297">
    <property type="entry name" value="K_BOX"/>
    <property type="match status" value="1"/>
</dbReference>
<proteinExistence type="predicted"/>
<accession>A0A7C8ZTS9</accession>
<reference evidence="8" key="2">
    <citation type="submission" date="2020-07" db="EMBL/GenBank/DDBJ databases">
        <authorList>
            <person name="Vera ALvarez R."/>
            <person name="Arias-Moreno D.M."/>
            <person name="Jimenez-Jacinto V."/>
            <person name="Jimenez-Bremont J.F."/>
            <person name="Swaminathan K."/>
            <person name="Moose S.P."/>
            <person name="Guerrero-Gonzalez M.L."/>
            <person name="Marino-Ramirez L."/>
            <person name="Landsman D."/>
            <person name="Rodriguez-Kessler M."/>
            <person name="Delgado-Sanchez P."/>
        </authorList>
    </citation>
    <scope>NUCLEOTIDE SEQUENCE</scope>
    <source>
        <tissue evidence="8">Cladode</tissue>
    </source>
</reference>
<feature type="domain" description="K-box" evidence="7">
    <location>
        <begin position="84"/>
        <end position="178"/>
    </location>
</feature>
<dbReference type="GO" id="GO:0005634">
    <property type="term" value="C:nucleus"/>
    <property type="evidence" value="ECO:0007669"/>
    <property type="project" value="UniProtKB-SubCell"/>
</dbReference>
<evidence type="ECO:0000256" key="2">
    <source>
        <dbReference type="ARBA" id="ARBA00023015"/>
    </source>
</evidence>
<dbReference type="Pfam" id="PF01486">
    <property type="entry name" value="K-box"/>
    <property type="match status" value="1"/>
</dbReference>
<evidence type="ECO:0000256" key="5">
    <source>
        <dbReference type="ARBA" id="ARBA00023242"/>
    </source>
</evidence>
<dbReference type="GO" id="GO:0046983">
    <property type="term" value="F:protein dimerization activity"/>
    <property type="evidence" value="ECO:0007669"/>
    <property type="project" value="InterPro"/>
</dbReference>
<dbReference type="SUPFAM" id="SSF55455">
    <property type="entry name" value="SRF-like"/>
    <property type="match status" value="1"/>
</dbReference>
<dbReference type="GO" id="GO:0045944">
    <property type="term" value="P:positive regulation of transcription by RNA polymerase II"/>
    <property type="evidence" value="ECO:0007669"/>
    <property type="project" value="InterPro"/>
</dbReference>
<dbReference type="Gene3D" id="3.40.1810.10">
    <property type="entry name" value="Transcription factor, MADS-box"/>
    <property type="match status" value="1"/>
</dbReference>
<organism evidence="8">
    <name type="scientific">Opuntia streptacantha</name>
    <name type="common">Prickly pear cactus</name>
    <name type="synonym">Opuntia cardona</name>
    <dbReference type="NCBI Taxonomy" id="393608"/>
    <lineage>
        <taxon>Eukaryota</taxon>
        <taxon>Viridiplantae</taxon>
        <taxon>Streptophyta</taxon>
        <taxon>Embryophyta</taxon>
        <taxon>Tracheophyta</taxon>
        <taxon>Spermatophyta</taxon>
        <taxon>Magnoliopsida</taxon>
        <taxon>eudicotyledons</taxon>
        <taxon>Gunneridae</taxon>
        <taxon>Pentapetalae</taxon>
        <taxon>Caryophyllales</taxon>
        <taxon>Cactineae</taxon>
        <taxon>Cactaceae</taxon>
        <taxon>Opuntioideae</taxon>
        <taxon>Opuntia</taxon>
    </lineage>
</organism>
<dbReference type="InterPro" id="IPR002100">
    <property type="entry name" value="TF_MADSbox"/>
</dbReference>
<dbReference type="PRINTS" id="PR00404">
    <property type="entry name" value="MADSDOMAIN"/>
</dbReference>
<dbReference type="Pfam" id="PF00319">
    <property type="entry name" value="SRF-TF"/>
    <property type="match status" value="1"/>
</dbReference>
<evidence type="ECO:0000259" key="7">
    <source>
        <dbReference type="PROSITE" id="PS51297"/>
    </source>
</evidence>
<reference evidence="8" key="1">
    <citation type="journal article" date="2013" name="J. Plant Res.">
        <title>Effect of fungi and light on seed germination of three Opuntia species from semiarid lands of central Mexico.</title>
        <authorList>
            <person name="Delgado-Sanchez P."/>
            <person name="Jimenez-Bremont J.F."/>
            <person name="Guerrero-Gonzalez Mde L."/>
            <person name="Flores J."/>
        </authorList>
    </citation>
    <scope>NUCLEOTIDE SEQUENCE</scope>
    <source>
        <tissue evidence="8">Cladode</tissue>
    </source>
</reference>
<evidence type="ECO:0000256" key="3">
    <source>
        <dbReference type="ARBA" id="ARBA00023125"/>
    </source>
</evidence>
<dbReference type="InterPro" id="IPR050142">
    <property type="entry name" value="MADS-box/MEF2_TF"/>
</dbReference>
<feature type="domain" description="MADS-box" evidence="6">
    <location>
        <begin position="1"/>
        <end position="61"/>
    </location>
</feature>
<dbReference type="PANTHER" id="PTHR48019">
    <property type="entry name" value="SERUM RESPONSE FACTOR HOMOLOG"/>
    <property type="match status" value="1"/>
</dbReference>
<dbReference type="InterPro" id="IPR036879">
    <property type="entry name" value="TF_MADSbox_sf"/>
</dbReference>